<comment type="caution">
    <text evidence="2">The sequence shown here is derived from an EMBL/GenBank/DDBJ whole genome shotgun (WGS) entry which is preliminary data.</text>
</comment>
<dbReference type="OrthoDB" id="6691119at2"/>
<dbReference type="RefSeq" id="WP_039636412.1">
    <property type="nucleotide sequence ID" value="NZ_AYSO01000020.1"/>
</dbReference>
<keyword evidence="1" id="KW-0812">Transmembrane</keyword>
<keyword evidence="3" id="KW-1185">Reference proteome</keyword>
<feature type="transmembrane region" description="Helical" evidence="1">
    <location>
        <begin position="139"/>
        <end position="158"/>
    </location>
</feature>
<evidence type="ECO:0000313" key="2">
    <source>
        <dbReference type="EMBL" id="KIE44438.1"/>
    </source>
</evidence>
<keyword evidence="1" id="KW-1133">Transmembrane helix</keyword>
<accession>A0A0C1TYR1</accession>
<protein>
    <submittedName>
        <fullName evidence="2">Zinc-ribbon domain protein</fullName>
    </submittedName>
</protein>
<organism evidence="2 3">
    <name type="scientific">Clostridium argentinense CDC 2741</name>
    <dbReference type="NCBI Taxonomy" id="1418104"/>
    <lineage>
        <taxon>Bacteria</taxon>
        <taxon>Bacillati</taxon>
        <taxon>Bacillota</taxon>
        <taxon>Clostridia</taxon>
        <taxon>Eubacteriales</taxon>
        <taxon>Clostridiaceae</taxon>
        <taxon>Clostridium</taxon>
    </lineage>
</organism>
<proteinExistence type="predicted"/>
<dbReference type="STRING" id="29341.RSJ17_05410"/>
<feature type="transmembrane region" description="Helical" evidence="1">
    <location>
        <begin position="113"/>
        <end position="133"/>
    </location>
</feature>
<reference evidence="2 3" key="1">
    <citation type="journal article" date="2015" name="Infect. Genet. Evol.">
        <title>Genomic sequences of six botulinum neurotoxin-producing strains representing three clostridial species illustrate the mobility and diversity of botulinum neurotoxin genes.</title>
        <authorList>
            <person name="Smith T.J."/>
            <person name="Hill K.K."/>
            <person name="Xie G."/>
            <person name="Foley B.T."/>
            <person name="Williamson C.H."/>
            <person name="Foster J.T."/>
            <person name="Johnson S.L."/>
            <person name="Chertkov O."/>
            <person name="Teshima H."/>
            <person name="Gibbons H.S."/>
            <person name="Johnsky L.A."/>
            <person name="Karavis M.A."/>
            <person name="Smith L.A."/>
        </authorList>
    </citation>
    <scope>NUCLEOTIDE SEQUENCE [LARGE SCALE GENOMIC DNA]</scope>
    <source>
        <strain evidence="2 3">CDC 2741</strain>
    </source>
</reference>
<feature type="transmembrane region" description="Helical" evidence="1">
    <location>
        <begin position="187"/>
        <end position="212"/>
    </location>
</feature>
<dbReference type="InterPro" id="IPR024399">
    <property type="entry name" value="DUF2628"/>
</dbReference>
<evidence type="ECO:0000313" key="3">
    <source>
        <dbReference type="Proteomes" id="UP000031366"/>
    </source>
</evidence>
<keyword evidence="1" id="KW-0472">Membrane</keyword>
<evidence type="ECO:0000256" key="1">
    <source>
        <dbReference type="SAM" id="Phobius"/>
    </source>
</evidence>
<dbReference type="Pfam" id="PF10947">
    <property type="entry name" value="DUF2628"/>
    <property type="match status" value="1"/>
</dbReference>
<dbReference type="Proteomes" id="UP000031366">
    <property type="component" value="Unassembled WGS sequence"/>
</dbReference>
<name>A0A0C1TYR1_9CLOT</name>
<gene>
    <name evidence="2" type="ORF">U732_519</name>
</gene>
<dbReference type="EMBL" id="AYSO01000020">
    <property type="protein sequence ID" value="KIE44438.1"/>
    <property type="molecule type" value="Genomic_DNA"/>
</dbReference>
<sequence length="217" mass="25173">MQCNNCGSEVKNEESFCSECGAKILTEQDYIDIFRNKNNEMIDESYIKEENVIDYNKVFDTITKEEIEAFIGKKSNSYYLDKWVNLKLSNKYVSWNWWAFFLSSYWLLYRKMYLWGFITIVINFVSIGGVVIGETIIPPLVLSIILGLFGNSIYYNHAKEKIYKVKKKNLPKENELKTIKKRGGINLALALIMFILTLLLFYASIVLFISIVSEIAG</sequence>
<dbReference type="AlphaFoldDB" id="A0A0C1TYR1"/>